<dbReference type="Proteomes" id="UP000663873">
    <property type="component" value="Unassembled WGS sequence"/>
</dbReference>
<evidence type="ECO:0000313" key="10">
    <source>
        <dbReference type="EMBL" id="CAF4752892.1"/>
    </source>
</evidence>
<dbReference type="AlphaFoldDB" id="A0A817XIY9"/>
<evidence type="ECO:0000313" key="12">
    <source>
        <dbReference type="Proteomes" id="UP000663873"/>
    </source>
</evidence>
<evidence type="ECO:0000313" key="8">
    <source>
        <dbReference type="EMBL" id="CAF4470042.1"/>
    </source>
</evidence>
<evidence type="ECO:0000313" key="6">
    <source>
        <dbReference type="EMBL" id="CAF3388901.1"/>
    </source>
</evidence>
<dbReference type="EMBL" id="CAJOBS010001687">
    <property type="protein sequence ID" value="CAF4752892.1"/>
    <property type="molecule type" value="Genomic_DNA"/>
</dbReference>
<evidence type="ECO:0000313" key="9">
    <source>
        <dbReference type="EMBL" id="CAF4705958.1"/>
    </source>
</evidence>
<dbReference type="Proteomes" id="UP000663872">
    <property type="component" value="Unassembled WGS sequence"/>
</dbReference>
<dbReference type="EMBL" id="CAJNXB010004307">
    <property type="protein sequence ID" value="CAF3368608.1"/>
    <property type="molecule type" value="Genomic_DNA"/>
</dbReference>
<dbReference type="EMBL" id="CAJOBR010002814">
    <property type="protein sequence ID" value="CAF4705958.1"/>
    <property type="molecule type" value="Genomic_DNA"/>
</dbReference>
<feature type="compositionally biased region" description="Basic residues" evidence="1">
    <location>
        <begin position="1"/>
        <end position="21"/>
    </location>
</feature>
<dbReference type="EMBL" id="CAJNYT010000994">
    <property type="protein sequence ID" value="CAF3388901.1"/>
    <property type="molecule type" value="Genomic_DNA"/>
</dbReference>
<dbReference type="EMBL" id="CAJNYD010000223">
    <property type="protein sequence ID" value="CAF3230942.1"/>
    <property type="molecule type" value="Genomic_DNA"/>
</dbReference>
<dbReference type="Proteomes" id="UP000663865">
    <property type="component" value="Unassembled WGS sequence"/>
</dbReference>
<reference evidence="4" key="1">
    <citation type="submission" date="2021-02" db="EMBL/GenBank/DDBJ databases">
        <authorList>
            <person name="Nowell W R."/>
        </authorList>
    </citation>
    <scope>NUCLEOTIDE SEQUENCE</scope>
</reference>
<evidence type="ECO:0000313" key="7">
    <source>
        <dbReference type="EMBL" id="CAF4368144.1"/>
    </source>
</evidence>
<gene>
    <name evidence="6" type="ORF">GRG538_LOCUS8922</name>
    <name evidence="8" type="ORF">HFQ381_LOCUS25373</name>
    <name evidence="5" type="ORF">KIK155_LOCUS6223</name>
    <name evidence="3" type="ORF">LUA448_LOCUS3738</name>
    <name evidence="9" type="ORF">QYT958_LOCUS18065</name>
    <name evidence="4" type="ORF">TIS948_LOCUS24840</name>
    <name evidence="10" type="ORF">TOA249_LOCUS20498</name>
    <name evidence="7" type="ORF">UJA718_LOCUS16906</name>
</gene>
<feature type="compositionally biased region" description="Polar residues" evidence="1">
    <location>
        <begin position="89"/>
        <end position="111"/>
    </location>
</feature>
<dbReference type="Proteomes" id="UP000663851">
    <property type="component" value="Unassembled WGS sequence"/>
</dbReference>
<evidence type="ECO:0000313" key="5">
    <source>
        <dbReference type="EMBL" id="CAF3380223.1"/>
    </source>
</evidence>
<name>A0A817XIY9_9BILA</name>
<dbReference type="SUPFAM" id="SSF47095">
    <property type="entry name" value="HMG-box"/>
    <property type="match status" value="1"/>
</dbReference>
<comment type="caution">
    <text evidence="4">The sequence shown here is derived from an EMBL/GenBank/DDBJ whole genome shotgun (WGS) entry which is preliminary data.</text>
</comment>
<organism evidence="4 11">
    <name type="scientific">Rotaria socialis</name>
    <dbReference type="NCBI Taxonomy" id="392032"/>
    <lineage>
        <taxon>Eukaryota</taxon>
        <taxon>Metazoa</taxon>
        <taxon>Spiralia</taxon>
        <taxon>Gnathifera</taxon>
        <taxon>Rotifera</taxon>
        <taxon>Eurotatoria</taxon>
        <taxon>Bdelloidea</taxon>
        <taxon>Philodinida</taxon>
        <taxon>Philodinidae</taxon>
        <taxon>Rotaria</taxon>
    </lineage>
</organism>
<evidence type="ECO:0000256" key="1">
    <source>
        <dbReference type="SAM" id="MobiDB-lite"/>
    </source>
</evidence>
<dbReference type="Proteomes" id="UP000663825">
    <property type="component" value="Unassembled WGS sequence"/>
</dbReference>
<dbReference type="Proteomes" id="UP000663833">
    <property type="component" value="Unassembled WGS sequence"/>
</dbReference>
<keyword evidence="12" id="KW-1185">Reference proteome</keyword>
<proteinExistence type="predicted"/>
<dbReference type="Gene3D" id="1.10.30.10">
    <property type="entry name" value="High mobility group box domain"/>
    <property type="match status" value="1"/>
</dbReference>
<feature type="region of interest" description="Disordered" evidence="1">
    <location>
        <begin position="1"/>
        <end position="22"/>
    </location>
</feature>
<dbReference type="Proteomes" id="UP000663848">
    <property type="component" value="Unassembled WGS sequence"/>
</dbReference>
<dbReference type="InterPro" id="IPR009071">
    <property type="entry name" value="HMG_box_dom"/>
</dbReference>
<evidence type="ECO:0000313" key="3">
    <source>
        <dbReference type="EMBL" id="CAF3230942.1"/>
    </source>
</evidence>
<dbReference type="EMBL" id="CAJOBO010002828">
    <property type="protein sequence ID" value="CAF4470042.1"/>
    <property type="molecule type" value="Genomic_DNA"/>
</dbReference>
<accession>A0A817XIY9</accession>
<dbReference type="Pfam" id="PF00505">
    <property type="entry name" value="HMG_box"/>
    <property type="match status" value="1"/>
</dbReference>
<protein>
    <recommendedName>
        <fullName evidence="2">HMG box domain-containing protein</fullName>
    </recommendedName>
</protein>
<evidence type="ECO:0000313" key="11">
    <source>
        <dbReference type="Proteomes" id="UP000663825"/>
    </source>
</evidence>
<feature type="domain" description="HMG box" evidence="2">
    <location>
        <begin position="22"/>
        <end position="73"/>
    </location>
</feature>
<dbReference type="EMBL" id="CAJOBP010002676">
    <property type="protein sequence ID" value="CAF4368144.1"/>
    <property type="molecule type" value="Genomic_DNA"/>
</dbReference>
<dbReference type="EMBL" id="CAJNYV010000758">
    <property type="protein sequence ID" value="CAF3380223.1"/>
    <property type="molecule type" value="Genomic_DNA"/>
</dbReference>
<feature type="compositionally biased region" description="Basic and acidic residues" evidence="1">
    <location>
        <begin position="74"/>
        <end position="86"/>
    </location>
</feature>
<evidence type="ECO:0000313" key="4">
    <source>
        <dbReference type="EMBL" id="CAF3368608.1"/>
    </source>
</evidence>
<sequence>MVRHSSQKGRNSKKSHKHLKGWTKFFVDKQEEVKKQNPNIMQPDIMKMIAEMWRQRDEATKLLYPIQNRKSKKASTEKSGNKEKNNKGPTSNMKQTSQQSNKENQPNELSD</sequence>
<dbReference type="Proteomes" id="UP000663838">
    <property type="component" value="Unassembled WGS sequence"/>
</dbReference>
<evidence type="ECO:0000259" key="2">
    <source>
        <dbReference type="Pfam" id="PF00505"/>
    </source>
</evidence>
<dbReference type="OrthoDB" id="5550281at2759"/>
<feature type="region of interest" description="Disordered" evidence="1">
    <location>
        <begin position="62"/>
        <end position="111"/>
    </location>
</feature>
<dbReference type="InterPro" id="IPR036910">
    <property type="entry name" value="HMG_box_dom_sf"/>
</dbReference>